<sequence>MNCHYCDRDADVTVEKDGIKVGVCKEHFRERMEELADSEWLRGVEEELDIDRAE</sequence>
<dbReference type="Proteomes" id="UP000663525">
    <property type="component" value="Chromosome"/>
</dbReference>
<evidence type="ECO:0000313" key="2">
    <source>
        <dbReference type="Proteomes" id="UP000663525"/>
    </source>
</evidence>
<dbReference type="AlphaFoldDB" id="A0A897N034"/>
<dbReference type="GeneID" id="68855308"/>
<name>A0A897N034_9EURY</name>
<gene>
    <name evidence="1" type="ORF">HSR121_1718</name>
</gene>
<evidence type="ECO:0000313" key="1">
    <source>
        <dbReference type="EMBL" id="QSG06054.1"/>
    </source>
</evidence>
<protein>
    <submittedName>
        <fullName evidence="1">Uncharacterized protein</fullName>
    </submittedName>
</protein>
<dbReference type="Pfam" id="PF20542">
    <property type="entry name" value="DUF6757"/>
    <property type="match status" value="1"/>
</dbReference>
<reference evidence="1" key="1">
    <citation type="submission" date="2020-11" db="EMBL/GenBank/DDBJ databases">
        <title>Carbohydrate-dependent, anaerobic sulfur respiration: A novel catabolism in halophilic archaea.</title>
        <authorList>
            <person name="Sorokin D.Y."/>
            <person name="Messina E."/>
            <person name="Smedile F."/>
            <person name="La Cono V."/>
            <person name="Hallsworth J.E."/>
            <person name="Yakimov M.M."/>
        </authorList>
    </citation>
    <scope>NUCLEOTIDE SEQUENCE</scope>
    <source>
        <strain evidence="1">HSR12-1</strain>
    </source>
</reference>
<proteinExistence type="predicted"/>
<organism evidence="1 2">
    <name type="scientific">Halapricum desulfuricans</name>
    <dbReference type="NCBI Taxonomy" id="2841257"/>
    <lineage>
        <taxon>Archaea</taxon>
        <taxon>Methanobacteriati</taxon>
        <taxon>Methanobacteriota</taxon>
        <taxon>Stenosarchaea group</taxon>
        <taxon>Halobacteria</taxon>
        <taxon>Halobacteriales</taxon>
        <taxon>Haloarculaceae</taxon>
        <taxon>Halapricum</taxon>
    </lineage>
</organism>
<dbReference type="EMBL" id="CP064787">
    <property type="protein sequence ID" value="QSG06054.1"/>
    <property type="molecule type" value="Genomic_DNA"/>
</dbReference>
<dbReference type="RefSeq" id="WP_229112430.1">
    <property type="nucleotide sequence ID" value="NZ_CP064787.1"/>
</dbReference>
<dbReference type="InterPro" id="IPR046645">
    <property type="entry name" value="DUF6757"/>
</dbReference>
<accession>A0A897N034</accession>